<dbReference type="Gene3D" id="1.10.287.1490">
    <property type="match status" value="1"/>
</dbReference>
<feature type="region of interest" description="Disordered" evidence="2">
    <location>
        <begin position="455"/>
        <end position="483"/>
    </location>
</feature>
<feature type="compositionally biased region" description="Polar residues" evidence="2">
    <location>
        <begin position="455"/>
        <end position="467"/>
    </location>
</feature>
<accession>R4WE30</accession>
<proteinExistence type="evidence at transcript level"/>
<sequence length="610" mass="70637">MAAREEEKKQASRMESIVKNYEKKNQELEEREVEVRYRLQMLENTMPALMMWNMWRMMMAMQGQGVGAGVGVGGYPPSAPIPLASGNPKEEELILKLQALESRLNTENRMLQESRNAEEVLRNKVQDLERLLDSKDTNIMHILDRDALQDVEAFEKLSRMAKERVEMDRRIKDLELKEKMYQETLQQVDGMFADMEGNYTKQLQEKDDALYTKENQLAESEHKLRQASKLSEMNFQLQERLVQLESEMKRLTESLKKREAEREALEKEERRLNQELQDCLRELDVLKQEIEGPMKGQLEVQKKKALYLEEQLDKSQAEKLNLEAEHKNEVSTLKNRINQLNRELMESDVTIGELREEVQTLEMAIDDLRYMMSIEKANKEELKREFEAKIEEKERELEELRESMKSKPPAKSLRDELEEMIGLERDIVSTMVSGMGQDYSEELDVEDVANQQQLHITPNLSSKNPTELSKGDIELLNSKPPEPKQRLRNELKSKTVHEIKSLLKEIDGGEPLLDYESTKGIHDDRPIQSNYLPLDCQIAQDAVNTSSGKNIKGTVDNLTKAFQHSKTCKTCNEALGTFLGDLIKELGVRLPSVNVSIIRFTLVFLSFKSR</sequence>
<organism evidence="3">
    <name type="scientific">Riptortus pedestris</name>
    <name type="common">Bean bug</name>
    <dbReference type="NCBI Taxonomy" id="329032"/>
    <lineage>
        <taxon>Eukaryota</taxon>
        <taxon>Metazoa</taxon>
        <taxon>Ecdysozoa</taxon>
        <taxon>Arthropoda</taxon>
        <taxon>Hexapoda</taxon>
        <taxon>Insecta</taxon>
        <taxon>Pterygota</taxon>
        <taxon>Neoptera</taxon>
        <taxon>Paraneoptera</taxon>
        <taxon>Hemiptera</taxon>
        <taxon>Heteroptera</taxon>
        <taxon>Panheteroptera</taxon>
        <taxon>Pentatomomorpha</taxon>
        <taxon>Coreoidea</taxon>
        <taxon>Alydidae</taxon>
        <taxon>Riptortus</taxon>
    </lineage>
</organism>
<evidence type="ECO:0000256" key="1">
    <source>
        <dbReference type="SAM" id="Coils"/>
    </source>
</evidence>
<protein>
    <submittedName>
        <fullName evidence="3">Unkown protein</fullName>
    </submittedName>
</protein>
<name>R4WE30_RIPPE</name>
<evidence type="ECO:0000313" key="3">
    <source>
        <dbReference type="EMBL" id="BAN21418.1"/>
    </source>
</evidence>
<dbReference type="AlphaFoldDB" id="R4WE30"/>
<dbReference type="EMBL" id="AK418203">
    <property type="protein sequence ID" value="BAN21418.1"/>
    <property type="molecule type" value="mRNA"/>
</dbReference>
<reference evidence="3" key="1">
    <citation type="journal article" date="2013" name="PLoS ONE">
        <title>Gene expression in gut symbiotic organ of stinkbug affected by extracellular bacterial symbiont.</title>
        <authorList>
            <person name="Futahashi R."/>
            <person name="Tanaka K."/>
            <person name="Tanahashi M."/>
            <person name="Nikoh N."/>
            <person name="Kikuchi Y."/>
            <person name="Lee B.L."/>
            <person name="Fukatsu T."/>
        </authorList>
    </citation>
    <scope>NUCLEOTIDE SEQUENCE</scope>
    <source>
        <tissue evidence="3">Midgut</tissue>
    </source>
</reference>
<evidence type="ECO:0000256" key="2">
    <source>
        <dbReference type="SAM" id="MobiDB-lite"/>
    </source>
</evidence>
<feature type="coiled-coil region" evidence="1">
    <location>
        <begin position="4"/>
        <end position="45"/>
    </location>
</feature>
<keyword evidence="1" id="KW-0175">Coiled coil</keyword>
<feature type="coiled-coil region" evidence="1">
    <location>
        <begin position="227"/>
        <end position="407"/>
    </location>
</feature>
<feature type="coiled-coil region" evidence="1">
    <location>
        <begin position="90"/>
        <end position="177"/>
    </location>
</feature>